<evidence type="ECO:0000256" key="5">
    <source>
        <dbReference type="RuleBase" id="RU003925"/>
    </source>
</evidence>
<dbReference type="GO" id="GO:0046872">
    <property type="term" value="F:metal ion binding"/>
    <property type="evidence" value="ECO:0007669"/>
    <property type="project" value="UniProtKB-KW"/>
</dbReference>
<keyword evidence="7" id="KW-1185">Reference proteome</keyword>
<keyword evidence="2 3" id="KW-0342">GTP-binding</keyword>
<accession>A0A1G4I1K5</accession>
<comment type="similarity">
    <text evidence="5">Belongs to the small GTPase superfamily. Arf family.</text>
</comment>
<evidence type="ECO:0000313" key="7">
    <source>
        <dbReference type="Proteomes" id="UP000195570"/>
    </source>
</evidence>
<evidence type="ECO:0000256" key="2">
    <source>
        <dbReference type="ARBA" id="ARBA00023134"/>
    </source>
</evidence>
<dbReference type="GO" id="GO:0003924">
    <property type="term" value="F:GTPase activity"/>
    <property type="evidence" value="ECO:0007669"/>
    <property type="project" value="InterPro"/>
</dbReference>
<dbReference type="CDD" id="cd22981">
    <property type="entry name" value="DD_TbAK-like"/>
    <property type="match status" value="1"/>
</dbReference>
<comment type="caution">
    <text evidence="6">The sequence shown here is derived from an EMBL/GenBank/DDBJ whole genome shotgun (WGS) entry which is preliminary data.</text>
</comment>
<keyword evidence="4" id="KW-0460">Magnesium</keyword>
<dbReference type="EMBL" id="CZPT02000288">
    <property type="protein sequence ID" value="SCU65441.1"/>
    <property type="molecule type" value="Genomic_DNA"/>
</dbReference>
<dbReference type="InterPro" id="IPR006689">
    <property type="entry name" value="Small_GTPase_ARF/SAR"/>
</dbReference>
<dbReference type="SMR" id="A0A1G4I1K5"/>
<dbReference type="PRINTS" id="PR00328">
    <property type="entry name" value="SAR1GTPBP"/>
</dbReference>
<evidence type="ECO:0000256" key="1">
    <source>
        <dbReference type="ARBA" id="ARBA00022741"/>
    </source>
</evidence>
<dbReference type="SMART" id="SM00178">
    <property type="entry name" value="SAR"/>
    <property type="match status" value="1"/>
</dbReference>
<reference evidence="6" key="1">
    <citation type="submission" date="2016-09" db="EMBL/GenBank/DDBJ databases">
        <authorList>
            <person name="Hebert L."/>
            <person name="Moumen B."/>
        </authorList>
    </citation>
    <scope>NUCLEOTIDE SEQUENCE [LARGE SCALE GENOMIC DNA]</scope>
    <source>
        <strain evidence="6">OVI</strain>
    </source>
</reference>
<evidence type="ECO:0000256" key="3">
    <source>
        <dbReference type="PIRSR" id="PIRSR606689-1"/>
    </source>
</evidence>
<gene>
    <name evidence="6" type="ORF">TEOVI_000018400</name>
</gene>
<dbReference type="SUPFAM" id="SSF52540">
    <property type="entry name" value="P-loop containing nucleoside triphosphate hydrolases"/>
    <property type="match status" value="1"/>
</dbReference>
<organism evidence="6 7">
    <name type="scientific">Trypanosoma equiperdum</name>
    <dbReference type="NCBI Taxonomy" id="5694"/>
    <lineage>
        <taxon>Eukaryota</taxon>
        <taxon>Discoba</taxon>
        <taxon>Euglenozoa</taxon>
        <taxon>Kinetoplastea</taxon>
        <taxon>Metakinetoplastina</taxon>
        <taxon>Trypanosomatida</taxon>
        <taxon>Trypanosomatidae</taxon>
        <taxon>Trypanosoma</taxon>
    </lineage>
</organism>
<dbReference type="Gene3D" id="1.20.890.10">
    <property type="entry name" value="cAMP-dependent protein kinase regulatory subunit, dimerization-anchoring domain"/>
    <property type="match status" value="1"/>
</dbReference>
<dbReference type="SMART" id="SM00177">
    <property type="entry name" value="ARF"/>
    <property type="match status" value="1"/>
</dbReference>
<feature type="binding site" evidence="3">
    <location>
        <position position="128"/>
    </location>
    <ligand>
        <name>GTP</name>
        <dbReference type="ChEBI" id="CHEBI:37565"/>
    </ligand>
</feature>
<dbReference type="Proteomes" id="UP000195570">
    <property type="component" value="Unassembled WGS sequence"/>
</dbReference>
<dbReference type="InterPro" id="IPR005225">
    <property type="entry name" value="Small_GTP-bd"/>
</dbReference>
<dbReference type="VEuPathDB" id="TriTrypDB:TEOVI_000018400"/>
<keyword evidence="1 3" id="KW-0547">Nucleotide-binding</keyword>
<evidence type="ECO:0000256" key="4">
    <source>
        <dbReference type="PIRSR" id="PIRSR606689-2"/>
    </source>
</evidence>
<dbReference type="SUPFAM" id="SSF47391">
    <property type="entry name" value="Dimerization-anchoring domain of cAMP-dependent PK regulatory subunit"/>
    <property type="match status" value="1"/>
</dbReference>
<name>A0A1G4I1K5_TRYEQ</name>
<proteinExistence type="inferred from homology"/>
<feature type="binding site" evidence="3">
    <location>
        <begin position="82"/>
        <end position="89"/>
    </location>
    <ligand>
        <name>GTP</name>
        <dbReference type="ChEBI" id="CHEBI:37565"/>
    </ligand>
</feature>
<dbReference type="Gene3D" id="3.40.50.300">
    <property type="entry name" value="P-loop containing nucleotide triphosphate hydrolases"/>
    <property type="match status" value="1"/>
</dbReference>
<dbReference type="GeneID" id="92374124"/>
<keyword evidence="4" id="KW-0479">Metal-binding</keyword>
<dbReference type="PANTHER" id="PTHR46090">
    <property type="entry name" value="ADP-RIBOSYLATION FACTOR-LIKE PROTEIN 13B"/>
    <property type="match status" value="1"/>
</dbReference>
<evidence type="ECO:0000313" key="6">
    <source>
        <dbReference type="EMBL" id="SCU65441.1"/>
    </source>
</evidence>
<dbReference type="PROSITE" id="PS51417">
    <property type="entry name" value="ARF"/>
    <property type="match status" value="1"/>
</dbReference>
<feature type="binding site" evidence="3">
    <location>
        <begin position="185"/>
        <end position="188"/>
    </location>
    <ligand>
        <name>GTP</name>
        <dbReference type="ChEBI" id="CHEBI:37565"/>
    </ligand>
</feature>
<dbReference type="InterPro" id="IPR051995">
    <property type="entry name" value="Ciliary_GTPase"/>
</dbReference>
<dbReference type="InterPro" id="IPR027417">
    <property type="entry name" value="P-loop_NTPase"/>
</dbReference>
<dbReference type="AlphaFoldDB" id="A0A1G4I1K5"/>
<feature type="binding site" evidence="4">
    <location>
        <position position="106"/>
    </location>
    <ligand>
        <name>Mg(2+)</name>
        <dbReference type="ChEBI" id="CHEBI:18420"/>
    </ligand>
</feature>
<dbReference type="FunFam" id="3.40.50.300:FF:002851">
    <property type="entry name" value="ADP-ribosylation factor-like protein"/>
    <property type="match status" value="1"/>
</dbReference>
<dbReference type="GO" id="GO:0005525">
    <property type="term" value="F:GTP binding"/>
    <property type="evidence" value="ECO:0007669"/>
    <property type="project" value="UniProtKB-KW"/>
</dbReference>
<dbReference type="Pfam" id="PF00025">
    <property type="entry name" value="Arf"/>
    <property type="match status" value="1"/>
</dbReference>
<protein>
    <submittedName>
        <fullName evidence="6">ADP-ribosylation factor, putative</fullName>
    </submittedName>
</protein>
<dbReference type="RefSeq" id="XP_067077048.1">
    <property type="nucleotide sequence ID" value="XM_067220947.1"/>
</dbReference>
<dbReference type="PANTHER" id="PTHR46090:SF2">
    <property type="entry name" value="ADP-RIBOSYLATION FACTOR-LIKE PROTEIN 13B"/>
    <property type="match status" value="1"/>
</dbReference>
<dbReference type="NCBIfam" id="TIGR00231">
    <property type="entry name" value="small_GTP"/>
    <property type="match status" value="1"/>
</dbReference>
<dbReference type="CDD" id="cd04161">
    <property type="entry name" value="Arl2l1_Arl13_like"/>
    <property type="match status" value="1"/>
</dbReference>
<sequence>MSSSEHDSRVAYCKEHNVHHLFELMASRLLVERPENPFEYLRELLVTVENSKKQTAHDPTMLPSSPLGAKDKLTKITIGTFGIENAGKTTIISALGGNIEKNPMPTVGFTPTRFQTDRCDLCIFDLGGGANFRGIWVHYFHDCHGFMFVIDSAADDAVVEESLNALRTVAQHKHVRGKPVLVLANKKDLKSSRGVEIVSEGLLEELFGDVSLYHLVPSCGIEEDPELEKGVDWLLTKIQKEYTHIDKLVESQTLEVKMEAEQKRKKLLEE</sequence>
<feature type="binding site" evidence="4">
    <location>
        <position position="89"/>
    </location>
    <ligand>
        <name>Mg(2+)</name>
        <dbReference type="ChEBI" id="CHEBI:18420"/>
    </ligand>
</feature>